<feature type="compositionally biased region" description="Basic and acidic residues" evidence="1">
    <location>
        <begin position="770"/>
        <end position="789"/>
    </location>
</feature>
<keyword evidence="2" id="KW-0812">Transmembrane</keyword>
<feature type="compositionally biased region" description="Basic and acidic residues" evidence="1">
    <location>
        <begin position="394"/>
        <end position="406"/>
    </location>
</feature>
<feature type="compositionally biased region" description="Basic and acidic residues" evidence="1">
    <location>
        <begin position="441"/>
        <end position="454"/>
    </location>
</feature>
<evidence type="ECO:0000313" key="4">
    <source>
        <dbReference type="Proteomes" id="UP000011185"/>
    </source>
</evidence>
<evidence type="ECO:0000256" key="2">
    <source>
        <dbReference type="SAM" id="Phobius"/>
    </source>
</evidence>
<dbReference type="AlphaFoldDB" id="L7JVX7"/>
<feature type="compositionally biased region" description="Polar residues" evidence="1">
    <location>
        <begin position="267"/>
        <end position="277"/>
    </location>
</feature>
<feature type="compositionally biased region" description="Basic residues" evidence="1">
    <location>
        <begin position="980"/>
        <end position="1000"/>
    </location>
</feature>
<feature type="compositionally biased region" description="Polar residues" evidence="1">
    <location>
        <begin position="811"/>
        <end position="849"/>
    </location>
</feature>
<keyword evidence="2" id="KW-0472">Membrane</keyword>
<feature type="compositionally biased region" description="Polar residues" evidence="1">
    <location>
        <begin position="719"/>
        <end position="733"/>
    </location>
</feature>
<dbReference type="OMA" id="TAGPCDQ"/>
<feature type="region of interest" description="Disordered" evidence="1">
    <location>
        <begin position="259"/>
        <end position="871"/>
    </location>
</feature>
<feature type="compositionally biased region" description="Basic and acidic residues" evidence="1">
    <location>
        <begin position="622"/>
        <end position="641"/>
    </location>
</feature>
<feature type="compositionally biased region" description="Basic and acidic residues" evidence="1">
    <location>
        <begin position="495"/>
        <end position="512"/>
    </location>
</feature>
<feature type="transmembrane region" description="Helical" evidence="2">
    <location>
        <begin position="7"/>
        <end position="26"/>
    </location>
</feature>
<feature type="compositionally biased region" description="Basic and acidic residues" evidence="1">
    <location>
        <begin position="48"/>
        <end position="78"/>
    </location>
</feature>
<feature type="compositionally biased region" description="Basic residues" evidence="1">
    <location>
        <begin position="1035"/>
        <end position="1046"/>
    </location>
</feature>
<dbReference type="OrthoDB" id="8927116at2759"/>
<organism evidence="3 4">
    <name type="scientific">Trachipleistophora hominis</name>
    <name type="common">Microsporidian parasite</name>
    <dbReference type="NCBI Taxonomy" id="72359"/>
    <lineage>
        <taxon>Eukaryota</taxon>
        <taxon>Fungi</taxon>
        <taxon>Fungi incertae sedis</taxon>
        <taxon>Microsporidia</taxon>
        <taxon>Pleistophoridae</taxon>
        <taxon>Trachipleistophora</taxon>
    </lineage>
</organism>
<feature type="compositionally biased region" description="Basic and acidic residues" evidence="1">
    <location>
        <begin position="1074"/>
        <end position="1089"/>
    </location>
</feature>
<feature type="compositionally biased region" description="Basic and acidic residues" evidence="1">
    <location>
        <begin position="551"/>
        <end position="565"/>
    </location>
</feature>
<feature type="compositionally biased region" description="Polar residues" evidence="1">
    <location>
        <begin position="576"/>
        <end position="602"/>
    </location>
</feature>
<dbReference type="PANTHER" id="PTHR34660">
    <property type="entry name" value="MYB-LIKE PROTEIN X"/>
    <property type="match status" value="1"/>
</dbReference>
<dbReference type="InParanoid" id="L7JVX7"/>
<feature type="compositionally biased region" description="Basic and acidic residues" evidence="1">
    <location>
        <begin position="281"/>
        <end position="291"/>
    </location>
</feature>
<evidence type="ECO:0000313" key="3">
    <source>
        <dbReference type="EMBL" id="ELQ75166.1"/>
    </source>
</evidence>
<feature type="compositionally biased region" description="Basic and acidic residues" evidence="1">
    <location>
        <begin position="739"/>
        <end position="761"/>
    </location>
</feature>
<dbReference type="PANTHER" id="PTHR34660:SF3">
    <property type="entry name" value="RRM DOMAIN-CONTAINING PROTEIN"/>
    <property type="match status" value="1"/>
</dbReference>
<feature type="compositionally biased region" description="Basic and acidic residues" evidence="1">
    <location>
        <begin position="350"/>
        <end position="359"/>
    </location>
</feature>
<feature type="compositionally biased region" description="Polar residues" evidence="1">
    <location>
        <begin position="672"/>
        <end position="686"/>
    </location>
</feature>
<feature type="compositionally biased region" description="Basic and acidic residues" evidence="1">
    <location>
        <begin position="1025"/>
        <end position="1034"/>
    </location>
</feature>
<feature type="compositionally biased region" description="Polar residues" evidence="1">
    <location>
        <begin position="693"/>
        <end position="702"/>
    </location>
</feature>
<dbReference type="HOGENOM" id="CLU_282311_0_0_1"/>
<feature type="compositionally biased region" description="Basic and acidic residues" evidence="1">
    <location>
        <begin position="919"/>
        <end position="941"/>
    </location>
</feature>
<feature type="region of interest" description="Disordered" evidence="1">
    <location>
        <begin position="48"/>
        <end position="88"/>
    </location>
</feature>
<dbReference type="Proteomes" id="UP000011185">
    <property type="component" value="Unassembled WGS sequence"/>
</dbReference>
<gene>
    <name evidence="3" type="ORF">THOM_1897</name>
</gene>
<accession>L7JVX7</accession>
<feature type="compositionally biased region" description="Basic and acidic residues" evidence="1">
    <location>
        <begin position="328"/>
        <end position="337"/>
    </location>
</feature>
<keyword evidence="2" id="KW-1133">Transmembrane helix</keyword>
<name>L7JVX7_TRAHO</name>
<evidence type="ECO:0000256" key="1">
    <source>
        <dbReference type="SAM" id="MobiDB-lite"/>
    </source>
</evidence>
<sequence>MKKSAHIYTFYGIAVVVLLLVLYVFVHKKAVYNPVVEMKRSAMLDELEEEKKKKEEKQKDEEQWKDGDRKDAEKENTERAGNMDGGISTPYGGMAARDMYTNMYGVPPASTPANEYYYPGTGSLPQNDPYTAVQPQFNNTYTGPIGPPTNDSNGQMSKEAEEMLDSLVQDPMFNLTMFMGMLNRIKDENKDGADEDDSKSYVRSRFVPPTLITLPGRYNLGLRRPGESIFGENVGSQLGVDSFSTGTGGPLGSSYENMPGARVPDTGSENASESLGQSLFGEDKKKKDEKSVVPSMFADMGVLGGDGKDKKEEENVSPSFTGITVLGNDKDKKKEESVSPSFTGITVLGNDKDKKKEESVSPSFTGITALGNDKDKKKDNKDILPPPFTDTSSDSERDDGKRKGSDDAMFLPLDGTPAMDRNGGEKPNDSAVSSIFGVVHTSDDKKDKKKKDENSILPSLTGTSALGKDDKDKDKKKKDEKSVLPSPFSDMSILNKDEDDKKKKDKKKDEKSILPSPFFNTSILDKDKDEKKKKKDEKSILPSPFFNTSILDKDKDEKKKKKDENNTLPFSIFGTKHSQTESNNRNETSPSSQDRMSGTGTKASDRTDSSTKESNVPMASNDKTKDKKQKKDEQPVVDRVVKQAIFVAIGSSGNDKGRGVSGDSGMNGALRNGTTNSSIGDSSNNGKSDRTSTDTMNRSVPPQNGHEGPAEQDLLNFSILDNNRDSSSPSADSNLPKDSLQEKTPNRKQKDEGRTDKKFLDSYDLFSSIDDAKKDKRDSTETVGDKYDVPGEVPVKSDTLLTNGGIIKPENSLSTGNEPEGSSGQPSKSQKTGNLSNKNRISANYTESTPIFRDLPTYTNKNKKSKPRSKQVVPIIKFKELKDEMDGMDRLIDEVKDIREMKERSFDDMLGSIVSGGKGPEDKKENGSDKSEAFDLGEKLAFRKVPSTNTSSDAPAVVVTPEHPTVNQEKNPEVTLTAIPKKRVHRRIKHKSHKKRKNAPPKKSEPVVNEQGFFDFFMPGTNTEGDNKDQGERTSHKHHKGKKKHKVSQEISNDSTPGDEHVLVANGYQKALKGDTLRTGQEKVKRETTSRNIVEINSDDYGKEMVS</sequence>
<feature type="compositionally biased region" description="Basic and acidic residues" evidence="1">
    <location>
        <begin position="467"/>
        <end position="482"/>
    </location>
</feature>
<protein>
    <submittedName>
        <fullName evidence="3">Uncharacterized protein</fullName>
    </submittedName>
</protein>
<keyword evidence="4" id="KW-1185">Reference proteome</keyword>
<feature type="region of interest" description="Disordered" evidence="1">
    <location>
        <begin position="1074"/>
        <end position="1107"/>
    </location>
</feature>
<reference evidence="3 4" key="1">
    <citation type="journal article" date="2012" name="PLoS Pathog.">
        <title>The genome of the obligate intracellular parasite Trachipleistophora hominis: new insights into microsporidian genome dynamics and reductive evolution.</title>
        <authorList>
            <person name="Heinz E."/>
            <person name="Williams T.A."/>
            <person name="Nakjang S."/>
            <person name="Noel C.J."/>
            <person name="Swan D.C."/>
            <person name="Goldberg A.V."/>
            <person name="Harris S.R."/>
            <person name="Weinmaier T."/>
            <person name="Markert S."/>
            <person name="Becher D."/>
            <person name="Bernhardt J."/>
            <person name="Dagan T."/>
            <person name="Hacker C."/>
            <person name="Lucocq J.M."/>
            <person name="Schweder T."/>
            <person name="Rattei T."/>
            <person name="Hall N."/>
            <person name="Hirt R.P."/>
            <person name="Embley T.M."/>
        </authorList>
    </citation>
    <scope>NUCLEOTIDE SEQUENCE [LARGE SCALE GENOMIC DNA]</scope>
</reference>
<proteinExistence type="predicted"/>
<dbReference type="VEuPathDB" id="MicrosporidiaDB:THOM_1897"/>
<dbReference type="STRING" id="72359.L7JVX7"/>
<dbReference type="EMBL" id="JH993985">
    <property type="protein sequence ID" value="ELQ75166.1"/>
    <property type="molecule type" value="Genomic_DNA"/>
</dbReference>
<feature type="region of interest" description="Disordered" evidence="1">
    <location>
        <begin position="909"/>
        <end position="1061"/>
    </location>
</feature>
<feature type="compositionally biased region" description="Basic and acidic residues" evidence="1">
    <location>
        <begin position="372"/>
        <end position="382"/>
    </location>
</feature>